<dbReference type="InterPro" id="IPR046357">
    <property type="entry name" value="PPIase_dom_sf"/>
</dbReference>
<feature type="compositionally biased region" description="Low complexity" evidence="8">
    <location>
        <begin position="1"/>
        <end position="16"/>
    </location>
</feature>
<keyword evidence="5" id="KW-1015">Disulfide bond</keyword>
<dbReference type="EMBL" id="CAJHUC010001338">
    <property type="protein sequence ID" value="CAD7700771.1"/>
    <property type="molecule type" value="Genomic_DNA"/>
</dbReference>
<evidence type="ECO:0000256" key="4">
    <source>
        <dbReference type="ARBA" id="ARBA00023078"/>
    </source>
</evidence>
<dbReference type="Proteomes" id="UP000708148">
    <property type="component" value="Unassembled WGS sequence"/>
</dbReference>
<evidence type="ECO:0000259" key="9">
    <source>
        <dbReference type="PROSITE" id="PS50059"/>
    </source>
</evidence>
<dbReference type="AlphaFoldDB" id="A0A8S1IZH9"/>
<feature type="domain" description="PPIase FKBP-type" evidence="9">
    <location>
        <begin position="104"/>
        <end position="200"/>
    </location>
</feature>
<keyword evidence="1" id="KW-0150">Chloroplast</keyword>
<keyword evidence="2" id="KW-0934">Plastid</keyword>
<evidence type="ECO:0000256" key="3">
    <source>
        <dbReference type="ARBA" id="ARBA00022946"/>
    </source>
</evidence>
<evidence type="ECO:0000313" key="11">
    <source>
        <dbReference type="Proteomes" id="UP000708148"/>
    </source>
</evidence>
<proteinExistence type="predicted"/>
<dbReference type="FunFam" id="3.10.50.40:FF:000032">
    <property type="entry name" value="Peptidylprolyl isomerase"/>
    <property type="match status" value="1"/>
</dbReference>
<gene>
    <name evidence="10" type="ORF">OSTQU699_LOCUS6130</name>
</gene>
<comment type="subcellular location">
    <subcellularLocation>
        <location evidence="6">Plastid</location>
        <location evidence="6">Chloroplast thylakoid</location>
    </subcellularLocation>
</comment>
<keyword evidence="4" id="KW-0793">Thylakoid</keyword>
<protein>
    <recommendedName>
        <fullName evidence="7">peptidylprolyl isomerase</fullName>
        <ecNumber evidence="7">5.2.1.8</ecNumber>
    </recommendedName>
</protein>
<keyword evidence="7" id="KW-0413">Isomerase</keyword>
<evidence type="ECO:0000256" key="7">
    <source>
        <dbReference type="PROSITE-ProRule" id="PRU00277"/>
    </source>
</evidence>
<feature type="region of interest" description="Disordered" evidence="8">
    <location>
        <begin position="1"/>
        <end position="52"/>
    </location>
</feature>
<sequence>MPATALASSTFALSGSRPRAGLRHVRGREALRASPATGPSRSAPTSEADPSRRSALLSGAVVAGSAWIGRPGIVAAADCEFQSSPSGLEFCDLKEGSGPEPTKGAKIKAHYTGRLDSNGKVFDSSYDRGSPLAFQVGVGQVIKGWDMGILGTDGIPPMKPGGQRKLRIPSELAYGSRSVGGGLIPANSVLVFDVEYLGLA</sequence>
<evidence type="ECO:0000256" key="8">
    <source>
        <dbReference type="SAM" id="MobiDB-lite"/>
    </source>
</evidence>
<comment type="catalytic activity">
    <reaction evidence="7">
        <text>[protein]-peptidylproline (omega=180) = [protein]-peptidylproline (omega=0)</text>
        <dbReference type="Rhea" id="RHEA:16237"/>
        <dbReference type="Rhea" id="RHEA-COMP:10747"/>
        <dbReference type="Rhea" id="RHEA-COMP:10748"/>
        <dbReference type="ChEBI" id="CHEBI:83833"/>
        <dbReference type="ChEBI" id="CHEBI:83834"/>
        <dbReference type="EC" id="5.2.1.8"/>
    </reaction>
</comment>
<keyword evidence="3" id="KW-0809">Transit peptide</keyword>
<dbReference type="PANTHER" id="PTHR47833">
    <property type="entry name" value="PHOTOSYNTHETIC NDH SUBUNIT OF LUMENAL LOCATION 4, CHLOROPLASTIC"/>
    <property type="match status" value="1"/>
</dbReference>
<evidence type="ECO:0000256" key="1">
    <source>
        <dbReference type="ARBA" id="ARBA00022528"/>
    </source>
</evidence>
<dbReference type="GO" id="GO:0009534">
    <property type="term" value="C:chloroplast thylakoid"/>
    <property type="evidence" value="ECO:0007669"/>
    <property type="project" value="UniProtKB-SubCell"/>
</dbReference>
<dbReference type="EC" id="5.2.1.8" evidence="7"/>
<dbReference type="SUPFAM" id="SSF54534">
    <property type="entry name" value="FKBP-like"/>
    <property type="match status" value="1"/>
</dbReference>
<keyword evidence="7" id="KW-0697">Rotamase</keyword>
<evidence type="ECO:0000256" key="5">
    <source>
        <dbReference type="ARBA" id="ARBA00023157"/>
    </source>
</evidence>
<accession>A0A8S1IZH9</accession>
<keyword evidence="11" id="KW-1185">Reference proteome</keyword>
<dbReference type="PROSITE" id="PS50059">
    <property type="entry name" value="FKBP_PPIASE"/>
    <property type="match status" value="1"/>
</dbReference>
<dbReference type="PANTHER" id="PTHR47833:SF2">
    <property type="entry name" value="PEPTIDYLPROLYL ISOMERASE"/>
    <property type="match status" value="1"/>
</dbReference>
<dbReference type="Pfam" id="PF00254">
    <property type="entry name" value="FKBP_C"/>
    <property type="match status" value="1"/>
</dbReference>
<evidence type="ECO:0000313" key="10">
    <source>
        <dbReference type="EMBL" id="CAD7700771.1"/>
    </source>
</evidence>
<evidence type="ECO:0000256" key="6">
    <source>
        <dbReference type="ARBA" id="ARBA00046272"/>
    </source>
</evidence>
<comment type="caution">
    <text evidence="10">The sequence shown here is derived from an EMBL/GenBank/DDBJ whole genome shotgun (WGS) entry which is preliminary data.</text>
</comment>
<evidence type="ECO:0000256" key="2">
    <source>
        <dbReference type="ARBA" id="ARBA00022640"/>
    </source>
</evidence>
<dbReference type="InterPro" id="IPR044183">
    <property type="entry name" value="PNSL4/FKBP13-like"/>
</dbReference>
<reference evidence="10" key="1">
    <citation type="submission" date="2020-12" db="EMBL/GenBank/DDBJ databases">
        <authorList>
            <person name="Iha C."/>
        </authorList>
    </citation>
    <scope>NUCLEOTIDE SEQUENCE</scope>
</reference>
<dbReference type="InterPro" id="IPR001179">
    <property type="entry name" value="PPIase_FKBP_dom"/>
</dbReference>
<name>A0A8S1IZH9_9CHLO</name>
<dbReference type="Gene3D" id="3.10.50.40">
    <property type="match status" value="1"/>
</dbReference>
<dbReference type="GO" id="GO:0003755">
    <property type="term" value="F:peptidyl-prolyl cis-trans isomerase activity"/>
    <property type="evidence" value="ECO:0007669"/>
    <property type="project" value="UniProtKB-KW"/>
</dbReference>
<dbReference type="OrthoDB" id="1902587at2759"/>
<organism evidence="10 11">
    <name type="scientific">Ostreobium quekettii</name>
    <dbReference type="NCBI Taxonomy" id="121088"/>
    <lineage>
        <taxon>Eukaryota</taxon>
        <taxon>Viridiplantae</taxon>
        <taxon>Chlorophyta</taxon>
        <taxon>core chlorophytes</taxon>
        <taxon>Ulvophyceae</taxon>
        <taxon>TCBD clade</taxon>
        <taxon>Bryopsidales</taxon>
        <taxon>Ostreobineae</taxon>
        <taxon>Ostreobiaceae</taxon>
        <taxon>Ostreobium</taxon>
    </lineage>
</organism>